<accession>A0ABZ2ZZ87</accession>
<keyword evidence="1" id="KW-0812">Transmembrane</keyword>
<feature type="transmembrane region" description="Helical" evidence="1">
    <location>
        <begin position="50"/>
        <end position="72"/>
    </location>
</feature>
<name>A0ABZ2ZZ87_9MICC</name>
<gene>
    <name evidence="2" type="ORF">AAE021_02545</name>
</gene>
<evidence type="ECO:0000313" key="3">
    <source>
        <dbReference type="Proteomes" id="UP001448858"/>
    </source>
</evidence>
<dbReference type="Proteomes" id="UP001448858">
    <property type="component" value="Chromosome"/>
</dbReference>
<dbReference type="RefSeq" id="WP_342024101.1">
    <property type="nucleotide sequence ID" value="NZ_CP151657.1"/>
</dbReference>
<keyword evidence="1" id="KW-0472">Membrane</keyword>
<dbReference type="EMBL" id="CP151657">
    <property type="protein sequence ID" value="WZP16490.1"/>
    <property type="molecule type" value="Genomic_DNA"/>
</dbReference>
<protein>
    <recommendedName>
        <fullName evidence="4">Integral membrane protein</fullName>
    </recommendedName>
</protein>
<keyword evidence="1" id="KW-1133">Transmembrane helix</keyword>
<feature type="transmembrane region" description="Helical" evidence="1">
    <location>
        <begin position="108"/>
        <end position="127"/>
    </location>
</feature>
<organism evidence="2 3">
    <name type="scientific">Arthrobacter citreus</name>
    <dbReference type="NCBI Taxonomy" id="1670"/>
    <lineage>
        <taxon>Bacteria</taxon>
        <taxon>Bacillati</taxon>
        <taxon>Actinomycetota</taxon>
        <taxon>Actinomycetes</taxon>
        <taxon>Micrococcales</taxon>
        <taxon>Micrococcaceae</taxon>
        <taxon>Arthrobacter</taxon>
    </lineage>
</organism>
<sequence>MSRPHEPHPDAGHPAPRPPAVLVISAILVLEALALLGVAGWFVYNLFTVAPVSMGGAVFTTVLLAAAGIWLLALGHFFFRGYRWTRAGALVFQLFAVVIAVPTLQGGVILAGLLLLLPAATVLLLLFTRPVLEHTSKVSGDPKAF</sequence>
<proteinExistence type="predicted"/>
<keyword evidence="3" id="KW-1185">Reference proteome</keyword>
<evidence type="ECO:0008006" key="4">
    <source>
        <dbReference type="Google" id="ProtNLM"/>
    </source>
</evidence>
<reference evidence="2 3" key="1">
    <citation type="submission" date="2024-04" db="EMBL/GenBank/DDBJ databases">
        <title>Arthrobacter sp. from Plains bison fecal sample.</title>
        <authorList>
            <person name="Ruzzini A."/>
        </authorList>
    </citation>
    <scope>NUCLEOTIDE SEQUENCE [LARGE SCALE GENOMIC DNA]</scope>
    <source>
        <strain evidence="2 3">EINP1</strain>
    </source>
</reference>
<evidence type="ECO:0000256" key="1">
    <source>
        <dbReference type="SAM" id="Phobius"/>
    </source>
</evidence>
<feature type="transmembrane region" description="Helical" evidence="1">
    <location>
        <begin position="84"/>
        <end position="102"/>
    </location>
</feature>
<evidence type="ECO:0000313" key="2">
    <source>
        <dbReference type="EMBL" id="WZP16490.1"/>
    </source>
</evidence>
<feature type="transmembrane region" description="Helical" evidence="1">
    <location>
        <begin position="21"/>
        <end position="44"/>
    </location>
</feature>